<evidence type="ECO:0000313" key="3">
    <source>
        <dbReference type="Proteomes" id="UP000297245"/>
    </source>
</evidence>
<dbReference type="EMBL" id="ML179997">
    <property type="protein sequence ID" value="THU79642.1"/>
    <property type="molecule type" value="Genomic_DNA"/>
</dbReference>
<name>A0A4S8LWT8_DENBC</name>
<reference evidence="2 3" key="1">
    <citation type="journal article" date="2019" name="Nat. Ecol. Evol.">
        <title>Megaphylogeny resolves global patterns of mushroom evolution.</title>
        <authorList>
            <person name="Varga T."/>
            <person name="Krizsan K."/>
            <person name="Foldi C."/>
            <person name="Dima B."/>
            <person name="Sanchez-Garcia M."/>
            <person name="Sanchez-Ramirez S."/>
            <person name="Szollosi G.J."/>
            <person name="Szarkandi J.G."/>
            <person name="Papp V."/>
            <person name="Albert L."/>
            <person name="Andreopoulos W."/>
            <person name="Angelini C."/>
            <person name="Antonin V."/>
            <person name="Barry K.W."/>
            <person name="Bougher N.L."/>
            <person name="Buchanan P."/>
            <person name="Buyck B."/>
            <person name="Bense V."/>
            <person name="Catcheside P."/>
            <person name="Chovatia M."/>
            <person name="Cooper J."/>
            <person name="Damon W."/>
            <person name="Desjardin D."/>
            <person name="Finy P."/>
            <person name="Geml J."/>
            <person name="Haridas S."/>
            <person name="Hughes K."/>
            <person name="Justo A."/>
            <person name="Karasinski D."/>
            <person name="Kautmanova I."/>
            <person name="Kiss B."/>
            <person name="Kocsube S."/>
            <person name="Kotiranta H."/>
            <person name="LaButti K.M."/>
            <person name="Lechner B.E."/>
            <person name="Liimatainen K."/>
            <person name="Lipzen A."/>
            <person name="Lukacs Z."/>
            <person name="Mihaltcheva S."/>
            <person name="Morgado L.N."/>
            <person name="Niskanen T."/>
            <person name="Noordeloos M.E."/>
            <person name="Ohm R.A."/>
            <person name="Ortiz-Santana B."/>
            <person name="Ovrebo C."/>
            <person name="Racz N."/>
            <person name="Riley R."/>
            <person name="Savchenko A."/>
            <person name="Shiryaev A."/>
            <person name="Soop K."/>
            <person name="Spirin V."/>
            <person name="Szebenyi C."/>
            <person name="Tomsovsky M."/>
            <person name="Tulloss R.E."/>
            <person name="Uehling J."/>
            <person name="Grigoriev I.V."/>
            <person name="Vagvolgyi C."/>
            <person name="Papp T."/>
            <person name="Martin F.M."/>
            <person name="Miettinen O."/>
            <person name="Hibbett D.S."/>
            <person name="Nagy L.G."/>
        </authorList>
    </citation>
    <scope>NUCLEOTIDE SEQUENCE [LARGE SCALE GENOMIC DNA]</scope>
    <source>
        <strain evidence="2 3">CBS 962.96</strain>
    </source>
</reference>
<evidence type="ECO:0000313" key="1">
    <source>
        <dbReference type="EMBL" id="THU79642.1"/>
    </source>
</evidence>
<protein>
    <submittedName>
        <fullName evidence="2">Uncharacterized protein</fullName>
    </submittedName>
</protein>
<accession>A0A4S8LWT8</accession>
<keyword evidence="3" id="KW-1185">Reference proteome</keyword>
<gene>
    <name evidence="2" type="ORF">K435DRAFT_860907</name>
    <name evidence="1" type="ORF">K435DRAFT_875237</name>
</gene>
<dbReference type="OrthoDB" id="542917at2759"/>
<dbReference type="Gene3D" id="2.130.10.10">
    <property type="entry name" value="YVTN repeat-like/Quinoprotein amine dehydrogenase"/>
    <property type="match status" value="1"/>
</dbReference>
<proteinExistence type="predicted"/>
<organism evidence="2 3">
    <name type="scientific">Dendrothele bispora (strain CBS 962.96)</name>
    <dbReference type="NCBI Taxonomy" id="1314807"/>
    <lineage>
        <taxon>Eukaryota</taxon>
        <taxon>Fungi</taxon>
        <taxon>Dikarya</taxon>
        <taxon>Basidiomycota</taxon>
        <taxon>Agaricomycotina</taxon>
        <taxon>Agaricomycetes</taxon>
        <taxon>Agaricomycetidae</taxon>
        <taxon>Agaricales</taxon>
        <taxon>Agaricales incertae sedis</taxon>
        <taxon>Dendrothele</taxon>
    </lineage>
</organism>
<dbReference type="AlphaFoldDB" id="A0A4S8LWT8"/>
<dbReference type="Proteomes" id="UP000297245">
    <property type="component" value="Unassembled WGS sequence"/>
</dbReference>
<evidence type="ECO:0000313" key="2">
    <source>
        <dbReference type="EMBL" id="THU94087.1"/>
    </source>
</evidence>
<dbReference type="EMBL" id="ML179232">
    <property type="protein sequence ID" value="THU94087.1"/>
    <property type="molecule type" value="Genomic_DNA"/>
</dbReference>
<dbReference type="InterPro" id="IPR015943">
    <property type="entry name" value="WD40/YVTN_repeat-like_dom_sf"/>
</dbReference>
<sequence length="263" mass="28540">MDRFVILPFFRSYIHPVSLLLQDLGCPSFSPCWIGQICTQDPMKLSPSPYWHRKTRSLSRQAIDPFAQGVIGNGELALWDPSKVLAGADAAESLILMTTQHAGPLHTLDFTPIQSNLLASHAVATSLLPSRLPDSSLLLRMNGGLQTPADGAMTSLFEIGQALDNILSLKRTRYHSINPKDCFTSLDCIILKSDDEIGVIKRAQMLFDSLVKPNPCDIDLASVTVSAKTSVSGSHLPRDIDLASVTAQTPVLSGPKIPINVLE</sequence>